<feature type="compositionally biased region" description="Basic and acidic residues" evidence="2">
    <location>
        <begin position="152"/>
        <end position="186"/>
    </location>
</feature>
<accession>A0A1X7EY55</accession>
<protein>
    <submittedName>
        <fullName evidence="3">Uncharacterized protein</fullName>
    </submittedName>
</protein>
<dbReference type="EMBL" id="FWZU01000007">
    <property type="protein sequence ID" value="SMF42181.1"/>
    <property type="molecule type" value="Genomic_DNA"/>
</dbReference>
<proteinExistence type="predicted"/>
<evidence type="ECO:0000256" key="1">
    <source>
        <dbReference type="SAM" id="Coils"/>
    </source>
</evidence>
<evidence type="ECO:0000313" key="4">
    <source>
        <dbReference type="Proteomes" id="UP000192906"/>
    </source>
</evidence>
<name>A0A1X7EY55_9BACT</name>
<keyword evidence="1" id="KW-0175">Coiled coil</keyword>
<dbReference type="STRING" id="1519643.SAMN06295933_3473"/>
<evidence type="ECO:0000313" key="3">
    <source>
        <dbReference type="EMBL" id="SMF42181.1"/>
    </source>
</evidence>
<reference evidence="4" key="1">
    <citation type="submission" date="2017-04" db="EMBL/GenBank/DDBJ databases">
        <authorList>
            <person name="Varghese N."/>
            <person name="Submissions S."/>
        </authorList>
    </citation>
    <scope>NUCLEOTIDE SEQUENCE [LARGE SCALE GENOMIC DNA]</scope>
    <source>
        <strain evidence="4">K3S</strain>
    </source>
</reference>
<feature type="region of interest" description="Disordered" evidence="2">
    <location>
        <begin position="140"/>
        <end position="186"/>
    </location>
</feature>
<dbReference type="Proteomes" id="UP000192906">
    <property type="component" value="Unassembled WGS sequence"/>
</dbReference>
<dbReference type="RefSeq" id="WP_245805583.1">
    <property type="nucleotide sequence ID" value="NZ_FWZU01000007.1"/>
</dbReference>
<keyword evidence="4" id="KW-1185">Reference proteome</keyword>
<organism evidence="3 4">
    <name type="scientific">Desulfovibrio gilichinskyi</name>
    <dbReference type="NCBI Taxonomy" id="1519643"/>
    <lineage>
        <taxon>Bacteria</taxon>
        <taxon>Pseudomonadati</taxon>
        <taxon>Thermodesulfobacteriota</taxon>
        <taxon>Desulfovibrionia</taxon>
        <taxon>Desulfovibrionales</taxon>
        <taxon>Desulfovibrionaceae</taxon>
        <taxon>Desulfovibrio</taxon>
    </lineage>
</organism>
<dbReference type="AlphaFoldDB" id="A0A1X7EY55"/>
<feature type="coiled-coil region" evidence="1">
    <location>
        <begin position="21"/>
        <end position="86"/>
    </location>
</feature>
<gene>
    <name evidence="3" type="ORF">SAMN06295933_3473</name>
</gene>
<evidence type="ECO:0000256" key="2">
    <source>
        <dbReference type="SAM" id="MobiDB-lite"/>
    </source>
</evidence>
<sequence>MKKQTAAVVTNAIADNSEAARNAALFEIRSLKKDLAQLEKELSSKKNESIDPAFDLIHSAFEIFRYTQVIAENVKLTEQIDEVLEKTSYKDFLDSKGARILKKPEGWHWISPAGEMHFLGAGSETQTAAEKLESIISNRKKPAKKKVVVKNDAPKAETDTVKVDDPAASKPIADDSTKDPKKSKTK</sequence>